<accession>A0A150H2L2</accession>
<dbReference type="PANTHER" id="PTHR24320">
    <property type="entry name" value="RETINOL DEHYDROGENASE"/>
    <property type="match status" value="1"/>
</dbReference>
<dbReference type="AlphaFoldDB" id="A0A150H2L2"/>
<evidence type="ECO:0000313" key="4">
    <source>
        <dbReference type="Proteomes" id="UP000075714"/>
    </source>
</evidence>
<evidence type="ECO:0000313" key="3">
    <source>
        <dbReference type="EMBL" id="KXZ56417.1"/>
    </source>
</evidence>
<reference evidence="4" key="1">
    <citation type="journal article" date="2016" name="Nat. Commun.">
        <title>The Gonium pectorale genome demonstrates co-option of cell cycle regulation during the evolution of multicellularity.</title>
        <authorList>
            <person name="Hanschen E.R."/>
            <person name="Marriage T.N."/>
            <person name="Ferris P.J."/>
            <person name="Hamaji T."/>
            <person name="Toyoda A."/>
            <person name="Fujiyama A."/>
            <person name="Neme R."/>
            <person name="Noguchi H."/>
            <person name="Minakuchi Y."/>
            <person name="Suzuki M."/>
            <person name="Kawai-Toyooka H."/>
            <person name="Smith D.R."/>
            <person name="Sparks H."/>
            <person name="Anderson J."/>
            <person name="Bakaric R."/>
            <person name="Luria V."/>
            <person name="Karger A."/>
            <person name="Kirschner M.W."/>
            <person name="Durand P.M."/>
            <person name="Michod R.E."/>
            <person name="Nozaki H."/>
            <person name="Olson B.J."/>
        </authorList>
    </citation>
    <scope>NUCLEOTIDE SEQUENCE [LARGE SCALE GENOMIC DNA]</scope>
    <source>
        <strain evidence="4">NIES-2863</strain>
    </source>
</reference>
<gene>
    <name evidence="3" type="ORF">GPECTOR_1g371</name>
</gene>
<organism evidence="3 4">
    <name type="scientific">Gonium pectorale</name>
    <name type="common">Green alga</name>
    <dbReference type="NCBI Taxonomy" id="33097"/>
    <lineage>
        <taxon>Eukaryota</taxon>
        <taxon>Viridiplantae</taxon>
        <taxon>Chlorophyta</taxon>
        <taxon>core chlorophytes</taxon>
        <taxon>Chlorophyceae</taxon>
        <taxon>CS clade</taxon>
        <taxon>Chlamydomonadales</taxon>
        <taxon>Volvocaceae</taxon>
        <taxon>Gonium</taxon>
    </lineage>
</organism>
<dbReference type="OrthoDB" id="7289984at2759"/>
<dbReference type="EMBL" id="LSYV01000002">
    <property type="protein sequence ID" value="KXZ56417.1"/>
    <property type="molecule type" value="Genomic_DNA"/>
</dbReference>
<protein>
    <recommendedName>
        <fullName evidence="5">WW domain-containing oxidoreductase</fullName>
    </recommendedName>
</protein>
<dbReference type="Gene3D" id="3.40.50.720">
    <property type="entry name" value="NAD(P)-binding Rossmann-like Domain"/>
    <property type="match status" value="1"/>
</dbReference>
<name>A0A150H2L2_GONPE</name>
<dbReference type="InterPro" id="IPR036291">
    <property type="entry name" value="NAD(P)-bd_dom_sf"/>
</dbReference>
<sequence length="366" mass="39619">MTGTAGVTKSQVRPNPLAWLVNSAWSLEQYMENLLMGHWTPNHIPDLSGKVALVTGGNSGIGLEVVRKLAENCARVLVVSRDRKRGEDAADLVRTELGSACCGRIEVLQADLVSLRAVEELVREVKKRTKDTGLHILVCNAGTWPGGRQLGLLLGRGGAGMAHWDEWGTARAMNHYPLFQPGVHASSPEGLEQTLAVDYYSAVVLTLGLMDELKRGAPSRVVLQSSQAEQFGRLDFDNLKIDVFGVHPGLVDSPLMDKADTQRHRNAAFIVLQDMLLGMPTWRGSLPALYAATEPKLSGQGFRYFGPNFFNVAMLGARTPGNSLWRAGGPELRARLFDATTSLLSELGYGPKHVPKQVPAAAAAAH</sequence>
<keyword evidence="2" id="KW-0560">Oxidoreductase</keyword>
<comment type="similarity">
    <text evidence="1">Belongs to the short-chain dehydrogenases/reductases (SDR) family.</text>
</comment>
<dbReference type="STRING" id="33097.A0A150H2L2"/>
<dbReference type="Proteomes" id="UP000075714">
    <property type="component" value="Unassembled WGS sequence"/>
</dbReference>
<evidence type="ECO:0000256" key="2">
    <source>
        <dbReference type="ARBA" id="ARBA00023002"/>
    </source>
</evidence>
<dbReference type="SUPFAM" id="SSF51735">
    <property type="entry name" value="NAD(P)-binding Rossmann-fold domains"/>
    <property type="match status" value="1"/>
</dbReference>
<comment type="caution">
    <text evidence="3">The sequence shown here is derived from an EMBL/GenBank/DDBJ whole genome shotgun (WGS) entry which is preliminary data.</text>
</comment>
<dbReference type="PRINTS" id="PR00081">
    <property type="entry name" value="GDHRDH"/>
</dbReference>
<proteinExistence type="inferred from homology"/>
<dbReference type="InterPro" id="IPR002347">
    <property type="entry name" value="SDR_fam"/>
</dbReference>
<evidence type="ECO:0000256" key="1">
    <source>
        <dbReference type="ARBA" id="ARBA00006484"/>
    </source>
</evidence>
<dbReference type="GO" id="GO:0016491">
    <property type="term" value="F:oxidoreductase activity"/>
    <property type="evidence" value="ECO:0007669"/>
    <property type="project" value="UniProtKB-KW"/>
</dbReference>
<evidence type="ECO:0008006" key="5">
    <source>
        <dbReference type="Google" id="ProtNLM"/>
    </source>
</evidence>
<dbReference type="Pfam" id="PF00106">
    <property type="entry name" value="adh_short"/>
    <property type="match status" value="1"/>
</dbReference>
<dbReference type="PANTHER" id="PTHR24320:SF148">
    <property type="entry name" value="NAD(P)-BINDING ROSSMANN-FOLD SUPERFAMILY PROTEIN"/>
    <property type="match status" value="1"/>
</dbReference>
<keyword evidence="4" id="KW-1185">Reference proteome</keyword>